<dbReference type="NCBIfam" id="TIGR04484">
    <property type="entry name" value="thiosulf_SoxA"/>
    <property type="match status" value="1"/>
</dbReference>
<dbReference type="EMBL" id="CP017415">
    <property type="protein sequence ID" value="AOU96696.1"/>
    <property type="molecule type" value="Genomic_DNA"/>
</dbReference>
<dbReference type="InterPro" id="IPR036909">
    <property type="entry name" value="Cyt_c-like_dom_sf"/>
</dbReference>
<evidence type="ECO:0000256" key="12">
    <source>
        <dbReference type="ARBA" id="ARBA00048077"/>
    </source>
</evidence>
<keyword evidence="9 14" id="KW-0249">Electron transport</keyword>
<keyword evidence="21" id="KW-1185">Reference proteome</keyword>
<evidence type="ECO:0000256" key="10">
    <source>
        <dbReference type="ARBA" id="ARBA00023004"/>
    </source>
</evidence>
<feature type="binding site" description="axial binding residue" evidence="17">
    <location>
        <position position="134"/>
    </location>
    <ligand>
        <name>heme c</name>
        <dbReference type="ChEBI" id="CHEBI:61717"/>
        <label>1</label>
    </ligand>
    <ligandPart>
        <name>Fe</name>
        <dbReference type="ChEBI" id="CHEBI:18248"/>
    </ligandPart>
</feature>
<evidence type="ECO:0000256" key="4">
    <source>
        <dbReference type="ARBA" id="ARBA00022617"/>
    </source>
</evidence>
<comment type="subcellular location">
    <subcellularLocation>
        <location evidence="1 14">Periplasm</location>
    </subcellularLocation>
</comment>
<keyword evidence="10 14" id="KW-0408">Iron</keyword>
<keyword evidence="6 14" id="KW-0479">Metal-binding</keyword>
<proteinExistence type="inferred from homology"/>
<evidence type="ECO:0000313" key="21">
    <source>
        <dbReference type="Proteomes" id="UP000095401"/>
    </source>
</evidence>
<dbReference type="GO" id="GO:0020037">
    <property type="term" value="F:heme binding"/>
    <property type="evidence" value="ECO:0007669"/>
    <property type="project" value="InterPro"/>
</dbReference>
<dbReference type="SUPFAM" id="SSF46626">
    <property type="entry name" value="Cytochrome c"/>
    <property type="match status" value="2"/>
</dbReference>
<evidence type="ECO:0000256" key="1">
    <source>
        <dbReference type="ARBA" id="ARBA00004418"/>
    </source>
</evidence>
<evidence type="ECO:0000256" key="6">
    <source>
        <dbReference type="ARBA" id="ARBA00022723"/>
    </source>
</evidence>
<evidence type="ECO:0000256" key="9">
    <source>
        <dbReference type="ARBA" id="ARBA00022982"/>
    </source>
</evidence>
<keyword evidence="8 14" id="KW-0574">Periplasm</keyword>
<dbReference type="InterPro" id="IPR009056">
    <property type="entry name" value="Cyt_c-like_dom"/>
</dbReference>
<evidence type="ECO:0000256" key="15">
    <source>
        <dbReference type="PIRSR" id="PIRSR038455-1"/>
    </source>
</evidence>
<evidence type="ECO:0000256" key="18">
    <source>
        <dbReference type="SAM" id="SignalP"/>
    </source>
</evidence>
<dbReference type="Gene3D" id="1.10.760.10">
    <property type="entry name" value="Cytochrome c-like domain"/>
    <property type="match status" value="2"/>
</dbReference>
<evidence type="ECO:0000256" key="3">
    <source>
        <dbReference type="ARBA" id="ARBA00022448"/>
    </source>
</evidence>
<gene>
    <name evidence="20" type="ORF">BI364_00480</name>
</gene>
<feature type="binding site" description="axial binding residue" evidence="17">
    <location>
        <position position="202"/>
    </location>
    <ligand>
        <name>heme c</name>
        <dbReference type="ChEBI" id="CHEBI:61717"/>
        <label>2</label>
    </ligand>
    <ligandPart>
        <name>Fe</name>
        <dbReference type="ChEBI" id="CHEBI:18248"/>
    </ligandPart>
</feature>
<keyword evidence="5 14" id="KW-0808">Transferase</keyword>
<feature type="binding site" description="covalent" evidence="16">
    <location>
        <position position="198"/>
    </location>
    <ligand>
        <name>heme c</name>
        <dbReference type="ChEBI" id="CHEBI:61717"/>
        <label>2</label>
    </ligand>
</feature>
<comment type="catalytic activity">
    <reaction evidence="13 14">
        <text>S-sulfanyl-L-cysteinyl-[SoxY protein] + thiosulfate + 2 Fe(III)-[cytochrome c] = S-(2-sulfodisulfanyl)-L-cysteinyl-[SoxY protein] + 2 Fe(II)-[cytochrome c] + 2 H(+)</text>
        <dbReference type="Rhea" id="RHEA:51224"/>
        <dbReference type="Rhea" id="RHEA-COMP:10350"/>
        <dbReference type="Rhea" id="RHEA-COMP:14399"/>
        <dbReference type="Rhea" id="RHEA-COMP:14689"/>
        <dbReference type="Rhea" id="RHEA-COMP:14690"/>
        <dbReference type="ChEBI" id="CHEBI:15378"/>
        <dbReference type="ChEBI" id="CHEBI:29033"/>
        <dbReference type="ChEBI" id="CHEBI:29034"/>
        <dbReference type="ChEBI" id="CHEBI:33542"/>
        <dbReference type="ChEBI" id="CHEBI:61963"/>
        <dbReference type="ChEBI" id="CHEBI:140664"/>
        <dbReference type="EC" id="2.8.5.2"/>
    </reaction>
</comment>
<dbReference type="GO" id="GO:0070069">
    <property type="term" value="C:cytochrome complex"/>
    <property type="evidence" value="ECO:0007669"/>
    <property type="project" value="InterPro"/>
</dbReference>
<evidence type="ECO:0000256" key="16">
    <source>
        <dbReference type="PIRSR" id="PIRSR038455-2"/>
    </source>
</evidence>
<feature type="binding site" description="axial binding residue" evidence="17">
    <location>
        <position position="245"/>
    </location>
    <ligand>
        <name>heme c</name>
        <dbReference type="ChEBI" id="CHEBI:61717"/>
        <label>2</label>
    </ligand>
    <ligandPart>
        <name>Fe</name>
        <dbReference type="ChEBI" id="CHEBI:18248"/>
    </ligandPart>
</feature>
<organism evidence="20 21">
    <name type="scientific">Acidihalobacter yilgarnensis</name>
    <dbReference type="NCBI Taxonomy" id="2819280"/>
    <lineage>
        <taxon>Bacteria</taxon>
        <taxon>Pseudomonadati</taxon>
        <taxon>Pseudomonadota</taxon>
        <taxon>Gammaproteobacteria</taxon>
        <taxon>Chromatiales</taxon>
        <taxon>Ectothiorhodospiraceae</taxon>
        <taxon>Acidihalobacter</taxon>
    </lineage>
</organism>
<evidence type="ECO:0000256" key="8">
    <source>
        <dbReference type="ARBA" id="ARBA00022764"/>
    </source>
</evidence>
<dbReference type="GO" id="GO:0019417">
    <property type="term" value="P:sulfur oxidation"/>
    <property type="evidence" value="ECO:0007669"/>
    <property type="project" value="InterPro"/>
</dbReference>
<dbReference type="PIRSF" id="PIRSF038455">
    <property type="entry name" value="SoxA"/>
    <property type="match status" value="1"/>
</dbReference>
<dbReference type="Proteomes" id="UP000095401">
    <property type="component" value="Chromosome"/>
</dbReference>
<comment type="function">
    <text evidence="14">C-type monoheme cytochrome, which is part of the SoxAX cytochrome complex involved in sulfur oxidation. The SoxAX complex catalyzes the formation of a heterodisulfide bond between the conserved cysteine residue on a sulfur carrier SoxYZ complex subunit SoxY and thiosulfate or other inorganic sulfur substrates. This leads to the intermediary formation of conspicuous sulfur globules inside of the cells.</text>
</comment>
<evidence type="ECO:0000259" key="19">
    <source>
        <dbReference type="PROSITE" id="PS51007"/>
    </source>
</evidence>
<name>A0A1D8IJS5_9GAMM</name>
<feature type="binding site" description="covalent" evidence="16">
    <location>
        <position position="201"/>
    </location>
    <ligand>
        <name>heme c</name>
        <dbReference type="ChEBI" id="CHEBI:61717"/>
        <label>2</label>
    </ligand>
</feature>
<feature type="chain" id="PRO_5009108237" description="SoxAX cytochrome complex subunit A" evidence="18">
    <location>
        <begin position="27"/>
        <end position="284"/>
    </location>
</feature>
<feature type="active site" description="Cysteine persulfide intermediate" evidence="15">
    <location>
        <position position="245"/>
    </location>
</feature>
<evidence type="ECO:0000256" key="7">
    <source>
        <dbReference type="ARBA" id="ARBA00022729"/>
    </source>
</evidence>
<dbReference type="GO" id="GO:0009055">
    <property type="term" value="F:electron transfer activity"/>
    <property type="evidence" value="ECO:0007669"/>
    <property type="project" value="InterPro"/>
</dbReference>
<protein>
    <recommendedName>
        <fullName evidence="14">SoxAX cytochrome complex subunit A</fullName>
        <ecNumber evidence="14">2.8.5.2</ecNumber>
    </recommendedName>
    <alternativeName>
        <fullName evidence="14">Protein SoxA</fullName>
    </alternativeName>
    <alternativeName>
        <fullName evidence="14">Sulfur oxidizing protein A</fullName>
    </alternativeName>
    <alternativeName>
        <fullName evidence="14">Thiosulfate-oxidizing multienzyme system protein SoxA</fullName>
    </alternativeName>
</protein>
<evidence type="ECO:0000256" key="5">
    <source>
        <dbReference type="ARBA" id="ARBA00022679"/>
    </source>
</evidence>
<feature type="signal peptide" evidence="18">
    <location>
        <begin position="1"/>
        <end position="26"/>
    </location>
</feature>
<keyword evidence="7 18" id="KW-0732">Signal</keyword>
<comment type="catalytic activity">
    <reaction evidence="12 14">
        <text>L-cysteinyl-[SoxY protein] + thiosulfate + 2 Fe(III)-[cytochrome c] = S-sulfosulfanyl-L-cysteinyl-[SoxY protein] + 2 Fe(II)-[cytochrome c] + 2 H(+)</text>
        <dbReference type="Rhea" id="RHEA:56720"/>
        <dbReference type="Rhea" id="RHEA-COMP:10350"/>
        <dbReference type="Rhea" id="RHEA-COMP:14328"/>
        <dbReference type="Rhea" id="RHEA-COMP:14399"/>
        <dbReference type="Rhea" id="RHEA-COMP:14691"/>
        <dbReference type="ChEBI" id="CHEBI:15378"/>
        <dbReference type="ChEBI" id="CHEBI:29033"/>
        <dbReference type="ChEBI" id="CHEBI:29034"/>
        <dbReference type="ChEBI" id="CHEBI:29950"/>
        <dbReference type="ChEBI" id="CHEBI:33542"/>
        <dbReference type="ChEBI" id="CHEBI:139321"/>
        <dbReference type="EC" id="2.8.5.2"/>
    </reaction>
</comment>
<feature type="binding site" evidence="16">
    <location>
        <position position="241"/>
    </location>
    <ligand>
        <name>substrate</name>
    </ligand>
</feature>
<comment type="cofactor">
    <cofactor evidence="14">
        <name>heme</name>
        <dbReference type="ChEBI" id="CHEBI:30413"/>
    </cofactor>
    <text evidence="14">Binds 1 heme group per subunit.</text>
</comment>
<dbReference type="KEGG" id="aprs:BI364_00480"/>
<keyword evidence="4 14" id="KW-0349">Heme</keyword>
<dbReference type="EC" id="2.8.5.2" evidence="14"/>
<dbReference type="Pfam" id="PF21342">
    <property type="entry name" value="SoxA-TsdA_cyt-c"/>
    <property type="match status" value="2"/>
</dbReference>
<sequence length="284" mass="31402">MFKGAGVIGVMGVVAAMLGAPMVAQASPEQDLKAFRQFFEQRFPGVPLKAYAQGEWIPGINTEDAISQYKSIMQFPPQDEGIAAGKRLFDKPFANGKTYASCFRNGGKDIRQYYPYFDKQTAQVVTLEGAINECRVKNGEKALPWQKGKLAELSAYMASTSDGKLMHVSVPNEPAALAAYARGKDFFYAKRGQLNFSCAACHMAHAGQKLRTQTLSPALGMLNGFPVYRAKWSNLGTVDRRFIGCNKQVRAKPFKPQSVEYRDLEYFISYMSNGVPITGPGYRN</sequence>
<dbReference type="GO" id="GO:0016740">
    <property type="term" value="F:transferase activity"/>
    <property type="evidence" value="ECO:0007669"/>
    <property type="project" value="UniProtKB-KW"/>
</dbReference>
<feature type="binding site" description="covalent" evidence="16">
    <location>
        <position position="102"/>
    </location>
    <ligand>
        <name>heme c</name>
        <dbReference type="ChEBI" id="CHEBI:61717"/>
        <label>1</label>
    </ligand>
</feature>
<dbReference type="AlphaFoldDB" id="A0A1D8IJS5"/>
<keyword evidence="3 14" id="KW-0813">Transport</keyword>
<reference evidence="21" key="1">
    <citation type="submission" date="2016-09" db="EMBL/GenBank/DDBJ databases">
        <title>Acidihalobacter prosperus F5.</title>
        <authorList>
            <person name="Khaleque H.N."/>
            <person name="Ramsay J.P."/>
            <person name="Kaksonen A.H."/>
            <person name="Boxall N.J."/>
            <person name="Watkin E.L.J."/>
        </authorList>
    </citation>
    <scope>NUCLEOTIDE SEQUENCE [LARGE SCALE GENOMIC DNA]</scope>
    <source>
        <strain evidence="21">F5</strain>
    </source>
</reference>
<evidence type="ECO:0000256" key="11">
    <source>
        <dbReference type="ARBA" id="ARBA00025746"/>
    </source>
</evidence>
<dbReference type="PROSITE" id="PS51007">
    <property type="entry name" value="CYTC"/>
    <property type="match status" value="1"/>
</dbReference>
<dbReference type="GO" id="GO:0042597">
    <property type="term" value="C:periplasmic space"/>
    <property type="evidence" value="ECO:0007669"/>
    <property type="project" value="UniProtKB-SubCell"/>
</dbReference>
<comment type="cofactor">
    <cofactor evidence="16">
        <name>heme</name>
        <dbReference type="ChEBI" id="CHEBI:30413"/>
    </cofactor>
    <text evidence="16">Binds 2 heme groups per subunit.</text>
</comment>
<accession>A0A1D8IJS5</accession>
<evidence type="ECO:0000313" key="20">
    <source>
        <dbReference type="EMBL" id="AOU96696.1"/>
    </source>
</evidence>
<comment type="subunit">
    <text evidence="2 14">Heterodimer of SoxA and SoxX.</text>
</comment>
<evidence type="ECO:0000256" key="2">
    <source>
        <dbReference type="ARBA" id="ARBA00011530"/>
    </source>
</evidence>
<evidence type="ECO:0000256" key="13">
    <source>
        <dbReference type="ARBA" id="ARBA00048423"/>
    </source>
</evidence>
<feature type="domain" description="Cytochrome c" evidence="19">
    <location>
        <begin position="178"/>
        <end position="284"/>
    </location>
</feature>
<dbReference type="InterPro" id="IPR025710">
    <property type="entry name" value="SoxA"/>
</dbReference>
<evidence type="ECO:0000256" key="14">
    <source>
        <dbReference type="PIRNR" id="PIRNR038455"/>
    </source>
</evidence>
<dbReference type="GO" id="GO:0046872">
    <property type="term" value="F:metal ion binding"/>
    <property type="evidence" value="ECO:0007669"/>
    <property type="project" value="UniProtKB-KW"/>
</dbReference>
<comment type="similarity">
    <text evidence="11 14">Belongs to the SoxA family.</text>
</comment>
<dbReference type="GO" id="GO:0016669">
    <property type="term" value="F:oxidoreductase activity, acting on a sulfur group of donors, cytochrome as acceptor"/>
    <property type="evidence" value="ECO:0007669"/>
    <property type="project" value="InterPro"/>
</dbReference>
<evidence type="ECO:0000256" key="17">
    <source>
        <dbReference type="PIRSR" id="PIRSR038455-3"/>
    </source>
</evidence>